<dbReference type="InterPro" id="IPR050596">
    <property type="entry name" value="AspAT/PAT-like"/>
</dbReference>
<dbReference type="AlphaFoldDB" id="A0A1U7M9G9"/>
<keyword evidence="3 6" id="KW-0032">Aminotransferase</keyword>
<name>A0A1U7M9G9_TISCR</name>
<reference evidence="8 9" key="1">
    <citation type="submission" date="2016-02" db="EMBL/GenBank/DDBJ databases">
        <title>Genome sequence of Tissierella creatinophila DSM 6911.</title>
        <authorList>
            <person name="Poehlein A."/>
            <person name="Daniel R."/>
        </authorList>
    </citation>
    <scope>NUCLEOTIDE SEQUENCE [LARGE SCALE GENOMIC DNA]</scope>
    <source>
        <strain evidence="8 9">DSM 6911</strain>
    </source>
</reference>
<sequence>MKLQLSNIGLNIEPSLTLDISSKAKSMKDKGIDVINFSVGEPDFNTPENIKSRGIKAIQENLTRYTASSGVVELKKAICNKLKEDNNLDYNTENIIVSNGAKHSIYNALMAILNPGDEVIIGVPYWVSYPEIVKLTGAIPVLIETSEENKFKFTIDDLNRVKTSNTKMIILNSPNNPTGCVYTKDELINIGEWAVKNNIFILSDEIYEKLTYDNIEHVSIASINQDIRNLTITINGMSKAYAMTGWRIGYAAAHKDIIKVMAGIQSHSTSNPCSISQYASIEALIGDQEKLIEMNKQFIERRDYMVNAINNIDGLSCKKPEGAFYVMVNFSKLLNKNILGETINSSLDFSNILLDKAKVAVVPGIAFGNDNYIRLSYATSLDNIKEGINRIENIIKG</sequence>
<dbReference type="GO" id="GO:0008483">
    <property type="term" value="F:transaminase activity"/>
    <property type="evidence" value="ECO:0007669"/>
    <property type="project" value="UniProtKB-KW"/>
</dbReference>
<dbReference type="Gene3D" id="3.90.1150.10">
    <property type="entry name" value="Aspartate Aminotransferase, domain 1"/>
    <property type="match status" value="1"/>
</dbReference>
<dbReference type="EMBL" id="LTDM01000001">
    <property type="protein sequence ID" value="OLS03973.1"/>
    <property type="molecule type" value="Genomic_DNA"/>
</dbReference>
<dbReference type="Pfam" id="PF00155">
    <property type="entry name" value="Aminotran_1_2"/>
    <property type="match status" value="1"/>
</dbReference>
<organism evidence="8 9">
    <name type="scientific">Tissierella creatinophila DSM 6911</name>
    <dbReference type="NCBI Taxonomy" id="1123403"/>
    <lineage>
        <taxon>Bacteria</taxon>
        <taxon>Bacillati</taxon>
        <taxon>Bacillota</taxon>
        <taxon>Tissierellia</taxon>
        <taxon>Tissierellales</taxon>
        <taxon>Tissierellaceae</taxon>
        <taxon>Tissierella</taxon>
    </lineage>
</organism>
<comment type="similarity">
    <text evidence="2 6">Belongs to the class-I pyridoxal-phosphate-dependent aminotransferase family.</text>
</comment>
<dbReference type="CDD" id="cd00609">
    <property type="entry name" value="AAT_like"/>
    <property type="match status" value="1"/>
</dbReference>
<evidence type="ECO:0000256" key="3">
    <source>
        <dbReference type="ARBA" id="ARBA00022576"/>
    </source>
</evidence>
<evidence type="ECO:0000259" key="7">
    <source>
        <dbReference type="Pfam" id="PF00155"/>
    </source>
</evidence>
<protein>
    <recommendedName>
        <fullName evidence="6">Aminotransferase</fullName>
        <ecNumber evidence="6">2.6.1.-</ecNumber>
    </recommendedName>
</protein>
<evidence type="ECO:0000256" key="4">
    <source>
        <dbReference type="ARBA" id="ARBA00022679"/>
    </source>
</evidence>
<comment type="cofactor">
    <cofactor evidence="1 6">
        <name>pyridoxal 5'-phosphate</name>
        <dbReference type="ChEBI" id="CHEBI:597326"/>
    </cofactor>
</comment>
<evidence type="ECO:0000256" key="6">
    <source>
        <dbReference type="RuleBase" id="RU000481"/>
    </source>
</evidence>
<dbReference type="PANTHER" id="PTHR46383">
    <property type="entry name" value="ASPARTATE AMINOTRANSFERASE"/>
    <property type="match status" value="1"/>
</dbReference>
<dbReference type="PANTHER" id="PTHR46383:SF1">
    <property type="entry name" value="ASPARTATE AMINOTRANSFERASE"/>
    <property type="match status" value="1"/>
</dbReference>
<dbReference type="PROSITE" id="PS00105">
    <property type="entry name" value="AA_TRANSFER_CLASS_1"/>
    <property type="match status" value="1"/>
</dbReference>
<dbReference type="PRINTS" id="PR00753">
    <property type="entry name" value="ACCSYNTHASE"/>
</dbReference>
<dbReference type="FunFam" id="3.40.640.10:FF:000033">
    <property type="entry name" value="Aspartate aminotransferase"/>
    <property type="match status" value="1"/>
</dbReference>
<evidence type="ECO:0000313" key="9">
    <source>
        <dbReference type="Proteomes" id="UP000186112"/>
    </source>
</evidence>
<dbReference type="SUPFAM" id="SSF53383">
    <property type="entry name" value="PLP-dependent transferases"/>
    <property type="match status" value="1"/>
</dbReference>
<dbReference type="RefSeq" id="WP_075724073.1">
    <property type="nucleotide sequence ID" value="NZ_LTDM01000001.1"/>
</dbReference>
<dbReference type="GO" id="GO:0006520">
    <property type="term" value="P:amino acid metabolic process"/>
    <property type="evidence" value="ECO:0007669"/>
    <property type="project" value="InterPro"/>
</dbReference>
<dbReference type="InterPro" id="IPR004838">
    <property type="entry name" value="NHTrfase_class1_PyrdxlP-BS"/>
</dbReference>
<dbReference type="InterPro" id="IPR015422">
    <property type="entry name" value="PyrdxlP-dep_Trfase_small"/>
</dbReference>
<evidence type="ECO:0000256" key="2">
    <source>
        <dbReference type="ARBA" id="ARBA00007441"/>
    </source>
</evidence>
<accession>A0A1U7M9G9</accession>
<comment type="caution">
    <text evidence="8">The sequence shown here is derived from an EMBL/GenBank/DDBJ whole genome shotgun (WGS) entry which is preliminary data.</text>
</comment>
<keyword evidence="5" id="KW-0663">Pyridoxal phosphate</keyword>
<dbReference type="Gene3D" id="3.40.640.10">
    <property type="entry name" value="Type I PLP-dependent aspartate aminotransferase-like (Major domain)"/>
    <property type="match status" value="1"/>
</dbReference>
<dbReference type="InterPro" id="IPR004839">
    <property type="entry name" value="Aminotransferase_I/II_large"/>
</dbReference>
<proteinExistence type="inferred from homology"/>
<dbReference type="OrthoDB" id="9802328at2"/>
<dbReference type="InterPro" id="IPR015421">
    <property type="entry name" value="PyrdxlP-dep_Trfase_major"/>
</dbReference>
<dbReference type="GO" id="GO:0030170">
    <property type="term" value="F:pyridoxal phosphate binding"/>
    <property type="evidence" value="ECO:0007669"/>
    <property type="project" value="InterPro"/>
</dbReference>
<gene>
    <name evidence="8" type="ORF">TICRE_01000</name>
</gene>
<keyword evidence="9" id="KW-1185">Reference proteome</keyword>
<dbReference type="EC" id="2.6.1.-" evidence="6"/>
<keyword evidence="4 6" id="KW-0808">Transferase</keyword>
<dbReference type="Proteomes" id="UP000186112">
    <property type="component" value="Unassembled WGS sequence"/>
</dbReference>
<evidence type="ECO:0000313" key="8">
    <source>
        <dbReference type="EMBL" id="OLS03973.1"/>
    </source>
</evidence>
<feature type="domain" description="Aminotransferase class I/classII large" evidence="7">
    <location>
        <begin position="33"/>
        <end position="391"/>
    </location>
</feature>
<evidence type="ECO:0000256" key="5">
    <source>
        <dbReference type="ARBA" id="ARBA00022898"/>
    </source>
</evidence>
<evidence type="ECO:0000256" key="1">
    <source>
        <dbReference type="ARBA" id="ARBA00001933"/>
    </source>
</evidence>
<dbReference type="InterPro" id="IPR015424">
    <property type="entry name" value="PyrdxlP-dep_Trfase"/>
</dbReference>